<accession>A0A1Q3AHB7</accession>
<feature type="compositionally biased region" description="Acidic residues" evidence="1">
    <location>
        <begin position="100"/>
        <end position="124"/>
    </location>
</feature>
<name>A0A1Q3AHB7_ZYGRO</name>
<feature type="compositionally biased region" description="Basic and acidic residues" evidence="1">
    <location>
        <begin position="125"/>
        <end position="142"/>
    </location>
</feature>
<evidence type="ECO:0000256" key="1">
    <source>
        <dbReference type="SAM" id="MobiDB-lite"/>
    </source>
</evidence>
<organism evidence="2 3">
    <name type="scientific">Zygosaccharomyces rouxii</name>
    <dbReference type="NCBI Taxonomy" id="4956"/>
    <lineage>
        <taxon>Eukaryota</taxon>
        <taxon>Fungi</taxon>
        <taxon>Dikarya</taxon>
        <taxon>Ascomycota</taxon>
        <taxon>Saccharomycotina</taxon>
        <taxon>Saccharomycetes</taxon>
        <taxon>Saccharomycetales</taxon>
        <taxon>Saccharomycetaceae</taxon>
        <taxon>Zygosaccharomyces</taxon>
    </lineage>
</organism>
<feature type="compositionally biased region" description="Polar residues" evidence="1">
    <location>
        <begin position="160"/>
        <end position="176"/>
    </location>
</feature>
<dbReference type="Proteomes" id="UP000187013">
    <property type="component" value="Unassembled WGS sequence"/>
</dbReference>
<dbReference type="AlphaFoldDB" id="A0A1Q3AHB7"/>
<feature type="compositionally biased region" description="Basic and acidic residues" evidence="1">
    <location>
        <begin position="22"/>
        <end position="59"/>
    </location>
</feature>
<dbReference type="EMBL" id="BDGX01000045">
    <property type="protein sequence ID" value="GAV55040.1"/>
    <property type="molecule type" value="Genomic_DNA"/>
</dbReference>
<feature type="region of interest" description="Disordered" evidence="1">
    <location>
        <begin position="1"/>
        <end position="230"/>
    </location>
</feature>
<sequence length="407" mass="46037">MPTERMPQPEDTRAVSAGKSEPCLDDKNKNKNKDKDKDRDEKGVTGEDEDSRIQSDKEAAASLGLHRVTERMLNTIKASKDIERNQRNVISKLALKSNGEEEEEEEEDESSEEGDDGDDEDEDGDKNSILEATKKRTIELKASKGTSLKRKKVPPALDLSSCSSGSTTAPNSNLSTAMDRRHTRHGIVESAPPNVSRFPRSTFTSRPIGKPRVQYLGKTRQIPPLPQQQGYKLKTPFVPRMPLPPWQQQQYYPYSYAAATAAPAPAPMLQAYQRPYNYPIPPRSAIPVQMPYYQEYKGYTPYTTTQRKRPQQMTTATTAVNDSDDLRNREIESNQNQPHQETEYSQLTVDDDTTFSSASDELMQGEIRIQRDVFSFEFPGNSPAIDKKMFMSICDKVWDESREPSRA</sequence>
<dbReference type="OrthoDB" id="4041625at2759"/>
<gene>
    <name evidence="2" type="ORF">ZYGR_0AS03630</name>
</gene>
<comment type="caution">
    <text evidence="2">The sequence shown here is derived from an EMBL/GenBank/DDBJ whole genome shotgun (WGS) entry which is preliminary data.</text>
</comment>
<evidence type="ECO:0000313" key="2">
    <source>
        <dbReference type="EMBL" id="GAV55040.1"/>
    </source>
</evidence>
<protein>
    <submittedName>
        <fullName evidence="2">Uncharacterized protein</fullName>
    </submittedName>
</protein>
<reference evidence="2 3" key="1">
    <citation type="submission" date="2016-08" db="EMBL/GenBank/DDBJ databases">
        <title>Draft genome sequence of allopolyploid Zygosaccharomyces rouxii.</title>
        <authorList>
            <person name="Watanabe J."/>
            <person name="Uehara K."/>
            <person name="Mogi Y."/>
            <person name="Tsukioka Y."/>
        </authorList>
    </citation>
    <scope>NUCLEOTIDE SEQUENCE [LARGE SCALE GENOMIC DNA]</scope>
    <source>
        <strain evidence="2 3">NBRC 110957</strain>
    </source>
</reference>
<proteinExistence type="predicted"/>
<evidence type="ECO:0000313" key="3">
    <source>
        <dbReference type="Proteomes" id="UP000187013"/>
    </source>
</evidence>